<dbReference type="OrthoDB" id="4825549at2759"/>
<keyword evidence="1" id="KW-0732">Signal</keyword>
<dbReference type="eggNOG" id="ENOG502SVGP">
    <property type="taxonomic scope" value="Eukaryota"/>
</dbReference>
<feature type="chain" id="PRO_5004896109" description="Glycan binding protein Y3-like domain-containing protein" evidence="1">
    <location>
        <begin position="21"/>
        <end position="130"/>
    </location>
</feature>
<accession>W7LTP2</accession>
<protein>
    <recommendedName>
        <fullName evidence="2">Glycan binding protein Y3-like domain-containing protein</fullName>
    </recommendedName>
</protein>
<reference evidence="3 4" key="1">
    <citation type="journal article" date="2010" name="Nature">
        <title>Comparative genomics reveals mobile pathogenicity chromosomes in Fusarium.</title>
        <authorList>
            <person name="Ma L.J."/>
            <person name="van der Does H.C."/>
            <person name="Borkovich K.A."/>
            <person name="Coleman J.J."/>
            <person name="Daboussi M.J."/>
            <person name="Di Pietro A."/>
            <person name="Dufresne M."/>
            <person name="Freitag M."/>
            <person name="Grabherr M."/>
            <person name="Henrissat B."/>
            <person name="Houterman P.M."/>
            <person name="Kang S."/>
            <person name="Shim W.B."/>
            <person name="Woloshuk C."/>
            <person name="Xie X."/>
            <person name="Xu J.R."/>
            <person name="Antoniw J."/>
            <person name="Baker S.E."/>
            <person name="Bluhm B.H."/>
            <person name="Breakspear A."/>
            <person name="Brown D.W."/>
            <person name="Butchko R.A."/>
            <person name="Chapman S."/>
            <person name="Coulson R."/>
            <person name="Coutinho P.M."/>
            <person name="Danchin E.G."/>
            <person name="Diener A."/>
            <person name="Gale L.R."/>
            <person name="Gardiner D.M."/>
            <person name="Goff S."/>
            <person name="Hammond-Kosack K.E."/>
            <person name="Hilburn K."/>
            <person name="Hua-Van A."/>
            <person name="Jonkers W."/>
            <person name="Kazan K."/>
            <person name="Kodira C.D."/>
            <person name="Koehrsen M."/>
            <person name="Kumar L."/>
            <person name="Lee Y.H."/>
            <person name="Li L."/>
            <person name="Manners J.M."/>
            <person name="Miranda-Saavedra D."/>
            <person name="Mukherjee M."/>
            <person name="Park G."/>
            <person name="Park J."/>
            <person name="Park S.Y."/>
            <person name="Proctor R.H."/>
            <person name="Regev A."/>
            <person name="Ruiz-Roldan M.C."/>
            <person name="Sain D."/>
            <person name="Sakthikumar S."/>
            <person name="Sykes S."/>
            <person name="Schwartz D.C."/>
            <person name="Turgeon B.G."/>
            <person name="Wapinski I."/>
            <person name="Yoder O."/>
            <person name="Young S."/>
            <person name="Zeng Q."/>
            <person name="Zhou S."/>
            <person name="Galagan J."/>
            <person name="Cuomo C.A."/>
            <person name="Kistler H.C."/>
            <person name="Rep M."/>
        </authorList>
    </citation>
    <scope>NUCLEOTIDE SEQUENCE [LARGE SCALE GENOMIC DNA]</scope>
    <source>
        <strain evidence="4">M3125 / FGSC 7600</strain>
    </source>
</reference>
<feature type="domain" description="Glycan binding protein Y3-like" evidence="2">
    <location>
        <begin position="52"/>
        <end position="125"/>
    </location>
</feature>
<dbReference type="EMBL" id="CM000578">
    <property type="protein sequence ID" value="EWG35937.1"/>
    <property type="molecule type" value="Genomic_DNA"/>
</dbReference>
<dbReference type="AlphaFoldDB" id="W7LTP2"/>
<dbReference type="OMA" id="NDARRHI"/>
<evidence type="ECO:0000256" key="1">
    <source>
        <dbReference type="SAM" id="SignalP"/>
    </source>
</evidence>
<dbReference type="HOGENOM" id="CLU_150815_1_0_1"/>
<organism evidence="3 4">
    <name type="scientific">Gibberella moniliformis (strain M3125 / FGSC 7600)</name>
    <name type="common">Maize ear and stalk rot fungus</name>
    <name type="synonym">Fusarium verticillioides</name>
    <dbReference type="NCBI Taxonomy" id="334819"/>
    <lineage>
        <taxon>Eukaryota</taxon>
        <taxon>Fungi</taxon>
        <taxon>Dikarya</taxon>
        <taxon>Ascomycota</taxon>
        <taxon>Pezizomycotina</taxon>
        <taxon>Sordariomycetes</taxon>
        <taxon>Hypocreomycetidae</taxon>
        <taxon>Hypocreales</taxon>
        <taxon>Nectriaceae</taxon>
        <taxon>Fusarium</taxon>
        <taxon>Fusarium fujikuroi species complex</taxon>
    </lineage>
</organism>
<gene>
    <name evidence="3" type="ORF">FVEG_00120</name>
</gene>
<dbReference type="InterPro" id="IPR054443">
    <property type="entry name" value="Y3-like_dom"/>
</dbReference>
<evidence type="ECO:0000313" key="4">
    <source>
        <dbReference type="Proteomes" id="UP000009096"/>
    </source>
</evidence>
<dbReference type="Proteomes" id="UP000009096">
    <property type="component" value="Chromosome 1"/>
</dbReference>
<evidence type="ECO:0000313" key="3">
    <source>
        <dbReference type="EMBL" id="EWG35937.1"/>
    </source>
</evidence>
<name>W7LTP2_GIBM7</name>
<evidence type="ECO:0000259" key="2">
    <source>
        <dbReference type="Pfam" id="PF22803"/>
    </source>
</evidence>
<keyword evidence="4" id="KW-1185">Reference proteome</keyword>
<dbReference type="EMBL" id="DS022242">
    <property type="protein sequence ID" value="EWG35937.1"/>
    <property type="molecule type" value="Genomic_DNA"/>
</dbReference>
<dbReference type="GeneID" id="30058513"/>
<dbReference type="RefSeq" id="XP_018742128.1">
    <property type="nucleotide sequence ID" value="XM_018886554.1"/>
</dbReference>
<dbReference type="VEuPathDB" id="FungiDB:FVEG_00120"/>
<proteinExistence type="predicted"/>
<feature type="signal peptide" evidence="1">
    <location>
        <begin position="1"/>
        <end position="20"/>
    </location>
</feature>
<dbReference type="KEGG" id="fvr:FVEG_00120"/>
<sequence length="130" mass="14554">MKSFNLLVALIGLFINSVSAICFFTGAKWEDRAAARQYAIDACKGDGAVFDRWFNGGRTVKKCFQRSPTQRVEFMVRNNEIFTGWGLDTDGCVEEFHNVINRCSRGGSSDVGIWTFRADPNKGTCEEARP</sequence>
<dbReference type="Pfam" id="PF22803">
    <property type="entry name" value="GBD_Y3"/>
    <property type="match status" value="1"/>
</dbReference>